<dbReference type="InterPro" id="IPR024749">
    <property type="entry name" value="Collagen-bd_put"/>
</dbReference>
<keyword evidence="1" id="KW-0732">Signal</keyword>
<dbReference type="AlphaFoldDB" id="A0A6J4K6E3"/>
<evidence type="ECO:0000259" key="2">
    <source>
        <dbReference type="Pfam" id="PF12904"/>
    </source>
</evidence>
<reference evidence="4" key="1">
    <citation type="submission" date="2020-02" db="EMBL/GenBank/DDBJ databases">
        <authorList>
            <person name="Meier V. D."/>
        </authorList>
    </citation>
    <scope>NUCLEOTIDE SEQUENCE</scope>
    <source>
        <strain evidence="4">AVDCRST_MAG56</strain>
    </source>
</reference>
<accession>A0A6J4K6E3</accession>
<dbReference type="InterPro" id="IPR025277">
    <property type="entry name" value="Apiosidase-like_cat_dom"/>
</dbReference>
<dbReference type="Pfam" id="PF13204">
    <property type="entry name" value="Apiosidase"/>
    <property type="match status" value="1"/>
</dbReference>
<dbReference type="Gene3D" id="3.20.20.80">
    <property type="entry name" value="Glycosidases"/>
    <property type="match status" value="1"/>
</dbReference>
<gene>
    <name evidence="4" type="ORF">AVDCRST_MAG56-5178</name>
</gene>
<evidence type="ECO:0000259" key="3">
    <source>
        <dbReference type="Pfam" id="PF13204"/>
    </source>
</evidence>
<dbReference type="Pfam" id="PF12904">
    <property type="entry name" value="Collagen_bind_2"/>
    <property type="match status" value="1"/>
</dbReference>
<dbReference type="InterPro" id="IPR017853">
    <property type="entry name" value="GH"/>
</dbReference>
<sequence length="459" mass="51854">MTKLIRWSLLLLAAGASFLPLAAQSLRVAPDKRHLLYGDGTPFFYLGDTAWELFHRLDREEADAYLEDRATKGFTVIQAVALAELGGLTEPNRYGHLPLENDDPTRPNENYFKHVDYVVNKAEMMNVFIGMLPTWGDKWNGLGRAKEIFTPENARTYGAWIGNRYKDKPVIWVLGGDRNPETEAHKAIIRAMAEGIRSAVGNKQLITFHPMGGASSADFFHNDPWLDFNMFQSGHAAYNLPNYEKAVAARGMEPAKPVLDGEPRYEDHPVNWKPENGWFEDFDVRQAAYWSMLSGACGHTYGNHNIWQFYQKDRKPISAARTPWREALEQPGAEQMSHLKDLFESRPWQKLVPDQSLITVHDTSKNAVRAARADDGSCILVYMPAGEPVKVDLTKISDRNVTGWWYNPGNGATARIGKFRNGNAREFDPPGEAFPGNDWVLVLDATGKNFDPPGRRREY</sequence>
<dbReference type="SUPFAM" id="SSF51445">
    <property type="entry name" value="(Trans)glycosidases"/>
    <property type="match status" value="1"/>
</dbReference>
<proteinExistence type="predicted"/>
<evidence type="ECO:0000256" key="1">
    <source>
        <dbReference type="SAM" id="SignalP"/>
    </source>
</evidence>
<organism evidence="4">
    <name type="scientific">uncultured Cytophagales bacterium</name>
    <dbReference type="NCBI Taxonomy" id="158755"/>
    <lineage>
        <taxon>Bacteria</taxon>
        <taxon>Pseudomonadati</taxon>
        <taxon>Bacteroidota</taxon>
        <taxon>Sphingobacteriia</taxon>
        <taxon>Sphingobacteriales</taxon>
        <taxon>environmental samples</taxon>
    </lineage>
</organism>
<protein>
    <submittedName>
        <fullName evidence="4">GH140</fullName>
    </submittedName>
</protein>
<feature type="domain" description="Putative collagen-binding" evidence="2">
    <location>
        <begin position="352"/>
        <end position="444"/>
    </location>
</feature>
<dbReference type="PANTHER" id="PTHR37836">
    <property type="entry name" value="LMO1036 PROTEIN"/>
    <property type="match status" value="1"/>
</dbReference>
<feature type="domain" description="Apiosidase-like catalytic" evidence="3">
    <location>
        <begin position="31"/>
        <end position="349"/>
    </location>
</feature>
<evidence type="ECO:0000313" key="4">
    <source>
        <dbReference type="EMBL" id="CAA9296761.1"/>
    </source>
</evidence>
<feature type="signal peptide" evidence="1">
    <location>
        <begin position="1"/>
        <end position="22"/>
    </location>
</feature>
<name>A0A6J4K6E3_9SPHI</name>
<feature type="chain" id="PRO_5026920346" evidence="1">
    <location>
        <begin position="23"/>
        <end position="459"/>
    </location>
</feature>
<dbReference type="PANTHER" id="PTHR37836:SF3">
    <property type="entry name" value="ENDOGLUCANASE"/>
    <property type="match status" value="1"/>
</dbReference>
<dbReference type="EMBL" id="CADCTQ010000421">
    <property type="protein sequence ID" value="CAA9296761.1"/>
    <property type="molecule type" value="Genomic_DNA"/>
</dbReference>